<dbReference type="Proteomes" id="UP001500782">
    <property type="component" value="Unassembled WGS sequence"/>
</dbReference>
<keyword evidence="2" id="KW-1185">Reference proteome</keyword>
<dbReference type="EMBL" id="BAAADJ010000053">
    <property type="protein sequence ID" value="GAA0337736.1"/>
    <property type="molecule type" value="Genomic_DNA"/>
</dbReference>
<name>A0ABP3G6X4_9BACI</name>
<sequence length="320" mass="36781">MKRWVVALFLILLLFTPMIWWYFQAPIASGLYPEKGAGSIVLEESILENTADLVLPAVWIRSSPWEDPPNIEHVELVGQNGGTIGTIDGEYTLRVDPETPWHQRVVTTQIEMTVNGEIIARKGGKSITPLSNTLESEYLIEELNLSFEGESLSFPMTNTYKIHTIIENRGYSSGFWRQEGMMYLYDQEIEERMGIIINLRGPSTAKLEEIIFWLPGMPDDYYMQYPRYSYEDTLDDYLNNDTFEGKPLTVPFTFTKPNALIYLPFTEEMKEKMKGAKVYLLPYFTFSTSDNQVYHTGGGGSVGRWGQDIDWKEKLIMPIE</sequence>
<proteinExistence type="predicted"/>
<protein>
    <submittedName>
        <fullName evidence="1">Uncharacterized protein</fullName>
    </submittedName>
</protein>
<accession>A0ABP3G6X4</accession>
<gene>
    <name evidence="1" type="ORF">GCM10008967_29990</name>
</gene>
<organism evidence="1 2">
    <name type="scientific">Bacillus carboniphilus</name>
    <dbReference type="NCBI Taxonomy" id="86663"/>
    <lineage>
        <taxon>Bacteria</taxon>
        <taxon>Bacillati</taxon>
        <taxon>Bacillota</taxon>
        <taxon>Bacilli</taxon>
        <taxon>Bacillales</taxon>
        <taxon>Bacillaceae</taxon>
        <taxon>Bacillus</taxon>
    </lineage>
</organism>
<reference evidence="2" key="1">
    <citation type="journal article" date="2019" name="Int. J. Syst. Evol. Microbiol.">
        <title>The Global Catalogue of Microorganisms (GCM) 10K type strain sequencing project: providing services to taxonomists for standard genome sequencing and annotation.</title>
        <authorList>
            <consortium name="The Broad Institute Genomics Platform"/>
            <consortium name="The Broad Institute Genome Sequencing Center for Infectious Disease"/>
            <person name="Wu L."/>
            <person name="Ma J."/>
        </authorList>
    </citation>
    <scope>NUCLEOTIDE SEQUENCE [LARGE SCALE GENOMIC DNA]</scope>
    <source>
        <strain evidence="2">JCM 9731</strain>
    </source>
</reference>
<evidence type="ECO:0000313" key="2">
    <source>
        <dbReference type="Proteomes" id="UP001500782"/>
    </source>
</evidence>
<evidence type="ECO:0000313" key="1">
    <source>
        <dbReference type="EMBL" id="GAA0337736.1"/>
    </source>
</evidence>
<dbReference type="RefSeq" id="WP_343800502.1">
    <property type="nucleotide sequence ID" value="NZ_BAAADJ010000053.1"/>
</dbReference>
<comment type="caution">
    <text evidence="1">The sequence shown here is derived from an EMBL/GenBank/DDBJ whole genome shotgun (WGS) entry which is preliminary data.</text>
</comment>